<dbReference type="InterPro" id="IPR036890">
    <property type="entry name" value="HATPase_C_sf"/>
</dbReference>
<dbReference type="GO" id="GO:0000160">
    <property type="term" value="P:phosphorelay signal transduction system"/>
    <property type="evidence" value="ECO:0007669"/>
    <property type="project" value="UniProtKB-KW"/>
</dbReference>
<name>A0A2N9JCT7_9ACTN</name>
<feature type="domain" description="Histidine kinase/HSP90-like ATPase" evidence="5">
    <location>
        <begin position="309"/>
        <end position="399"/>
    </location>
</feature>
<dbReference type="PANTHER" id="PTHR24421:SF61">
    <property type="entry name" value="OXYGEN SENSOR HISTIDINE KINASE NREB"/>
    <property type="match status" value="1"/>
</dbReference>
<feature type="transmembrane region" description="Helical" evidence="4">
    <location>
        <begin position="84"/>
        <end position="105"/>
    </location>
</feature>
<dbReference type="KEGG" id="mgg:MPLG2_0324"/>
<feature type="transmembrane region" description="Helical" evidence="4">
    <location>
        <begin position="564"/>
        <end position="584"/>
    </location>
</feature>
<dbReference type="Gene3D" id="3.30.565.10">
    <property type="entry name" value="Histidine kinase-like ATPase, C-terminal domain"/>
    <property type="match status" value="1"/>
</dbReference>
<feature type="transmembrane region" description="Helical" evidence="4">
    <location>
        <begin position="28"/>
        <end position="47"/>
    </location>
</feature>
<proteinExistence type="predicted"/>
<feature type="transmembrane region" description="Helical" evidence="4">
    <location>
        <begin position="512"/>
        <end position="528"/>
    </location>
</feature>
<dbReference type="RefSeq" id="WP_105184615.1">
    <property type="nucleotide sequence ID" value="NZ_BAAAGO010000024.1"/>
</dbReference>
<dbReference type="InterPro" id="IPR003594">
    <property type="entry name" value="HATPase_dom"/>
</dbReference>
<keyword evidence="4" id="KW-0472">Membrane</keyword>
<feature type="transmembrane region" description="Helical" evidence="4">
    <location>
        <begin position="533"/>
        <end position="552"/>
    </location>
</feature>
<dbReference type="CDD" id="cd16917">
    <property type="entry name" value="HATPase_UhpB-NarQ-NarX-like"/>
    <property type="match status" value="1"/>
</dbReference>
<feature type="transmembrane region" description="Helical" evidence="4">
    <location>
        <begin position="54"/>
        <end position="78"/>
    </location>
</feature>
<evidence type="ECO:0000256" key="4">
    <source>
        <dbReference type="SAM" id="Phobius"/>
    </source>
</evidence>
<feature type="transmembrane region" description="Helical" evidence="4">
    <location>
        <begin position="423"/>
        <end position="449"/>
    </location>
</feature>
<dbReference type="AlphaFoldDB" id="A0A2N9JCT7"/>
<dbReference type="InterPro" id="IPR050482">
    <property type="entry name" value="Sensor_HK_TwoCompSys"/>
</dbReference>
<dbReference type="Proteomes" id="UP000238164">
    <property type="component" value="Chromosome 1"/>
</dbReference>
<dbReference type="OrthoDB" id="5125370at2"/>
<feature type="transmembrane region" description="Helical" evidence="4">
    <location>
        <begin position="117"/>
        <end position="150"/>
    </location>
</feature>
<accession>A0A2N9JCT7</accession>
<evidence type="ECO:0000259" key="5">
    <source>
        <dbReference type="Pfam" id="PF02518"/>
    </source>
</evidence>
<protein>
    <submittedName>
        <fullName evidence="6">Putative Signal transduction histidine kinase</fullName>
    </submittedName>
</protein>
<gene>
    <name evidence="6" type="ORF">MPLG2_0324</name>
</gene>
<feature type="transmembrane region" description="Helical" evidence="4">
    <location>
        <begin position="455"/>
        <end position="473"/>
    </location>
</feature>
<feature type="transmembrane region" description="Helical" evidence="4">
    <location>
        <begin position="485"/>
        <end position="506"/>
    </location>
</feature>
<reference evidence="6 7" key="1">
    <citation type="submission" date="2018-02" db="EMBL/GenBank/DDBJ databases">
        <authorList>
            <person name="Cohen D.B."/>
            <person name="Kent A.D."/>
        </authorList>
    </citation>
    <scope>NUCLEOTIDE SEQUENCE [LARGE SCALE GENOMIC DNA]</scope>
    <source>
        <strain evidence="6">1</strain>
    </source>
</reference>
<evidence type="ECO:0000313" key="6">
    <source>
        <dbReference type="EMBL" id="SPD85360.1"/>
    </source>
</evidence>
<dbReference type="GO" id="GO:0016301">
    <property type="term" value="F:kinase activity"/>
    <property type="evidence" value="ECO:0007669"/>
    <property type="project" value="UniProtKB-KW"/>
</dbReference>
<evidence type="ECO:0000256" key="2">
    <source>
        <dbReference type="ARBA" id="ARBA00022777"/>
    </source>
</evidence>
<keyword evidence="3" id="KW-0902">Two-component regulatory system</keyword>
<organism evidence="6 7">
    <name type="scientific">Micropruina glycogenica</name>
    <dbReference type="NCBI Taxonomy" id="75385"/>
    <lineage>
        <taxon>Bacteria</taxon>
        <taxon>Bacillati</taxon>
        <taxon>Actinomycetota</taxon>
        <taxon>Actinomycetes</taxon>
        <taxon>Propionibacteriales</taxon>
        <taxon>Nocardioidaceae</taxon>
        <taxon>Micropruina</taxon>
    </lineage>
</organism>
<dbReference type="SUPFAM" id="SSF55874">
    <property type="entry name" value="ATPase domain of HSP90 chaperone/DNA topoisomerase II/histidine kinase"/>
    <property type="match status" value="1"/>
</dbReference>
<keyword evidence="4" id="KW-0812">Transmembrane</keyword>
<keyword evidence="2 6" id="KW-0418">Kinase</keyword>
<dbReference type="Pfam" id="PF02518">
    <property type="entry name" value="HATPase_c"/>
    <property type="match status" value="1"/>
</dbReference>
<sequence>MFSFVRSGGNLGRADPARGATASGLRLWLARALGMTCLAILVPALFISLNQLPYLHWIWLVLVGGSIVGFSLLMPVYAWQLGDVRWLSGAYALAVLVGLLTWPLAWLIDTPAQAAPWLWMCLGVASVCAAMATTVGVGFGYAAVSSLAFGFVRLTPAGGARPPLGALQDVLTLMVLPTALLLLIQFFAGAVEELDATTAESQRVEADRAIDKALSQRRTVLDGIIHDRVMTSLVAAVQTDQPRGEVADLAGAALDSLAEAGAPTDVGQPLSPHQLARLIEGMVEAVCPQATVNVDADSDAVAVSASVASTLGQAAREAVMNVTRHAEADQVTIDISARLVGDDQRVRVDVRDDGRGFDPAEVPEGRFGIRVSMRERMAGVGGTVDITSRPGDGTLVSLRWSGRDQQAGETISRRRASEALRSVLRVEVFLFLVWLVVGVQVVVGLISAISMPNQGPVLVAQGLAIAATAIALHKAGDRPMTTLEAGLVVVCLVAIAHLVHATLPIGEMPTNSTWHSTVIMALLITVLVRGQRLAAWLGLAVFVAQAVYWARTHELGPAAVLQEIFGPVLWLGLATLVLRGLRSIGEQLVRVRKRSRENTQAMAESFSNLVLRDVWLTQLREQIGPLLQNLADPTHQLTQAERDDCRILEGRLRDALRAGNLVSQGVSDAIQAARGRGVEVVLVDNRGSRLPEAVRLATLRRLEQLVRTSTSGRIVARTAPEGYSEAVTILTVDAERNLTTIDETGTVTVRKT</sequence>
<keyword evidence="7" id="KW-1185">Reference proteome</keyword>
<evidence type="ECO:0000313" key="7">
    <source>
        <dbReference type="Proteomes" id="UP000238164"/>
    </source>
</evidence>
<evidence type="ECO:0000256" key="3">
    <source>
        <dbReference type="ARBA" id="ARBA00023012"/>
    </source>
</evidence>
<keyword evidence="1" id="KW-0808">Transferase</keyword>
<evidence type="ECO:0000256" key="1">
    <source>
        <dbReference type="ARBA" id="ARBA00022679"/>
    </source>
</evidence>
<dbReference type="PANTHER" id="PTHR24421">
    <property type="entry name" value="NITRATE/NITRITE SENSOR PROTEIN NARX-RELATED"/>
    <property type="match status" value="1"/>
</dbReference>
<dbReference type="EMBL" id="LT985188">
    <property type="protein sequence ID" value="SPD85360.1"/>
    <property type="molecule type" value="Genomic_DNA"/>
</dbReference>
<keyword evidence="4" id="KW-1133">Transmembrane helix</keyword>